<gene>
    <name evidence="2" type="ORF">CVLEPA_LOCUS8155</name>
</gene>
<dbReference type="Proteomes" id="UP001642483">
    <property type="component" value="Unassembled WGS sequence"/>
</dbReference>
<keyword evidence="3" id="KW-1185">Reference proteome</keyword>
<keyword evidence="1" id="KW-1133">Transmembrane helix</keyword>
<comment type="caution">
    <text evidence="2">The sequence shown here is derived from an EMBL/GenBank/DDBJ whole genome shotgun (WGS) entry which is preliminary data.</text>
</comment>
<feature type="transmembrane region" description="Helical" evidence="1">
    <location>
        <begin position="66"/>
        <end position="89"/>
    </location>
</feature>
<organism evidence="2 3">
    <name type="scientific">Clavelina lepadiformis</name>
    <name type="common">Light-bulb sea squirt</name>
    <name type="synonym">Ascidia lepadiformis</name>
    <dbReference type="NCBI Taxonomy" id="159417"/>
    <lineage>
        <taxon>Eukaryota</taxon>
        <taxon>Metazoa</taxon>
        <taxon>Chordata</taxon>
        <taxon>Tunicata</taxon>
        <taxon>Ascidiacea</taxon>
        <taxon>Aplousobranchia</taxon>
        <taxon>Clavelinidae</taxon>
        <taxon>Clavelina</taxon>
    </lineage>
</organism>
<evidence type="ECO:0000256" key="1">
    <source>
        <dbReference type="SAM" id="Phobius"/>
    </source>
</evidence>
<protein>
    <submittedName>
        <fullName evidence="2">Uncharacterized protein</fullName>
    </submittedName>
</protein>
<evidence type="ECO:0000313" key="3">
    <source>
        <dbReference type="Proteomes" id="UP001642483"/>
    </source>
</evidence>
<reference evidence="2 3" key="1">
    <citation type="submission" date="2024-02" db="EMBL/GenBank/DDBJ databases">
        <authorList>
            <person name="Daric V."/>
            <person name="Darras S."/>
        </authorList>
    </citation>
    <scope>NUCLEOTIDE SEQUENCE [LARGE SCALE GENOMIC DNA]</scope>
</reference>
<evidence type="ECO:0000313" key="2">
    <source>
        <dbReference type="EMBL" id="CAK8678213.1"/>
    </source>
</evidence>
<name>A0ABP0FJK9_CLALP</name>
<accession>A0ABP0FJK9</accession>
<proteinExistence type="predicted"/>
<keyword evidence="1" id="KW-0812">Transmembrane</keyword>
<sequence length="220" mass="24428">MRDTPFPSSSEGTRPYYENQQLKRSELVFEKKKKKKRSKHVTAGAGKTKRFSIVRKKESDPRKLQMLIAISMILLILFGIAAAIVFLWADPLSKGPCDLSDDASEYQLLLCERASDGIKCDFDSSGCRDGCILGYEQDVYGCAKSCECATQGSFENDVAFNPNNIQSVLSAYLKDEDMTFDLAGGSVSIQSNIWDLDIVNGRVQIPYLMSNAISESVLSY</sequence>
<keyword evidence="1" id="KW-0472">Membrane</keyword>
<dbReference type="EMBL" id="CAWYQH010000046">
    <property type="protein sequence ID" value="CAK8678213.1"/>
    <property type="molecule type" value="Genomic_DNA"/>
</dbReference>